<dbReference type="PANTHER" id="PTHR22930">
    <property type="match status" value="1"/>
</dbReference>
<evidence type="ECO:0000256" key="5">
    <source>
        <dbReference type="ARBA" id="ARBA00015519"/>
    </source>
</evidence>
<evidence type="ECO:0000256" key="6">
    <source>
        <dbReference type="ARBA" id="ARBA00022490"/>
    </source>
</evidence>
<keyword evidence="9" id="KW-0378">Hydrolase</keyword>
<dbReference type="GO" id="GO:0046872">
    <property type="term" value="F:metal ion binding"/>
    <property type="evidence" value="ECO:0007669"/>
    <property type="project" value="UniProtKB-KW"/>
</dbReference>
<evidence type="ECO:0000256" key="10">
    <source>
        <dbReference type="ARBA" id="ARBA00023242"/>
    </source>
</evidence>
<feature type="non-terminal residue" evidence="13">
    <location>
        <position position="318"/>
    </location>
</feature>
<protein>
    <recommendedName>
        <fullName evidence="5">Putative nuclease HARBI1</fullName>
    </recommendedName>
    <alternativeName>
        <fullName evidence="11">Harbinger transposase-derived nuclease</fullName>
    </alternativeName>
</protein>
<evidence type="ECO:0000256" key="4">
    <source>
        <dbReference type="ARBA" id="ARBA00006958"/>
    </source>
</evidence>
<dbReference type="GO" id="GO:0005737">
    <property type="term" value="C:cytoplasm"/>
    <property type="evidence" value="ECO:0007669"/>
    <property type="project" value="UniProtKB-SubCell"/>
</dbReference>
<dbReference type="Pfam" id="PF13359">
    <property type="entry name" value="DDE_Tnp_4"/>
    <property type="match status" value="1"/>
</dbReference>
<comment type="similarity">
    <text evidence="4">Belongs to the HARBI1 family.</text>
</comment>
<proteinExistence type="inferred from homology"/>
<dbReference type="InterPro" id="IPR026103">
    <property type="entry name" value="HARBI1_animal"/>
</dbReference>
<dbReference type="GO" id="GO:0016787">
    <property type="term" value="F:hydrolase activity"/>
    <property type="evidence" value="ECO:0007669"/>
    <property type="project" value="UniProtKB-KW"/>
</dbReference>
<dbReference type="OMA" id="ESTVCKI"/>
<evidence type="ECO:0000256" key="12">
    <source>
        <dbReference type="ARBA" id="ARBA00045850"/>
    </source>
</evidence>
<dbReference type="InterPro" id="IPR027806">
    <property type="entry name" value="HARBI1_dom"/>
</dbReference>
<organism evidence="13">
    <name type="scientific">Dendroctonus ponderosae</name>
    <name type="common">Mountain pine beetle</name>
    <dbReference type="NCBI Taxonomy" id="77166"/>
    <lineage>
        <taxon>Eukaryota</taxon>
        <taxon>Metazoa</taxon>
        <taxon>Ecdysozoa</taxon>
        <taxon>Arthropoda</taxon>
        <taxon>Hexapoda</taxon>
        <taxon>Insecta</taxon>
        <taxon>Pterygota</taxon>
        <taxon>Neoptera</taxon>
        <taxon>Endopterygota</taxon>
        <taxon>Coleoptera</taxon>
        <taxon>Polyphaga</taxon>
        <taxon>Cucujiformia</taxon>
        <taxon>Curculionidae</taxon>
        <taxon>Scolytinae</taxon>
        <taxon>Dendroctonus</taxon>
    </lineage>
</organism>
<accession>N6UD62</accession>
<comment type="subcellular location">
    <subcellularLocation>
        <location evidence="3">Cytoplasm</location>
    </subcellularLocation>
    <subcellularLocation>
        <location evidence="2">Nucleus</location>
    </subcellularLocation>
</comment>
<dbReference type="OrthoDB" id="6740069at2759"/>
<comment type="function">
    <text evidence="12">Transposase-derived protein that may have nuclease activity. Does not have transposase activity.</text>
</comment>
<name>N6UD62_DENPD</name>
<dbReference type="HOGENOM" id="CLU_018552_13_0_1"/>
<keyword evidence="10" id="KW-0539">Nucleus</keyword>
<keyword evidence="7" id="KW-0540">Nuclease</keyword>
<dbReference type="AlphaFoldDB" id="N6UD62"/>
<keyword evidence="6" id="KW-0963">Cytoplasm</keyword>
<evidence type="ECO:0000256" key="9">
    <source>
        <dbReference type="ARBA" id="ARBA00022801"/>
    </source>
</evidence>
<evidence type="ECO:0000256" key="3">
    <source>
        <dbReference type="ARBA" id="ARBA00004496"/>
    </source>
</evidence>
<dbReference type="GO" id="GO:0005634">
    <property type="term" value="C:nucleus"/>
    <property type="evidence" value="ECO:0007669"/>
    <property type="project" value="UniProtKB-SubCell"/>
</dbReference>
<dbReference type="PANTHER" id="PTHR22930:SF289">
    <property type="entry name" value="DDE TNP4 DOMAIN-CONTAINING PROTEIN-RELATED"/>
    <property type="match status" value="1"/>
</dbReference>
<reference evidence="13" key="1">
    <citation type="journal article" date="2013" name="Genome Biol.">
        <title>Draft genome of the mountain pine beetle, Dendroctonus ponderosae Hopkins, a major forest pest.</title>
        <authorList>
            <person name="Keeling C.I."/>
            <person name="Yuen M.M."/>
            <person name="Liao N.Y."/>
            <person name="Docking T.R."/>
            <person name="Chan S.K."/>
            <person name="Taylor G.A."/>
            <person name="Palmquist D.L."/>
            <person name="Jackman S.D."/>
            <person name="Nguyen A."/>
            <person name="Li M."/>
            <person name="Henderson H."/>
            <person name="Janes J.K."/>
            <person name="Zhao Y."/>
            <person name="Pandoh P."/>
            <person name="Moore R."/>
            <person name="Sperling F.A."/>
            <person name="Huber D.P."/>
            <person name="Birol I."/>
            <person name="Jones S.J."/>
            <person name="Bohlmann J."/>
        </authorList>
    </citation>
    <scope>NUCLEOTIDE SEQUENCE</scope>
</reference>
<dbReference type="EMBL" id="KB740975">
    <property type="protein sequence ID" value="ENN76582.1"/>
    <property type="molecule type" value="Genomic_DNA"/>
</dbReference>
<evidence type="ECO:0000313" key="13">
    <source>
        <dbReference type="EMBL" id="ENN76582.1"/>
    </source>
</evidence>
<evidence type="ECO:0000256" key="11">
    <source>
        <dbReference type="ARBA" id="ARBA00030126"/>
    </source>
</evidence>
<keyword evidence="8" id="KW-0479">Metal-binding</keyword>
<gene>
    <name evidence="13" type="ORF">YQE_07031</name>
</gene>
<sequence length="318" mass="36109">MNFTDLNVFDSDDDMDDLLLRRQPKEFDDLEFFKRFRLQKGTVHLLISQIEERIKAPTLRNKAISPATKVFLALRFYATGSMLITAGDFTGVSKTSACNIVTQVTDAIARLRPIYVRFPETQAEILSTKQTFYGIARFPYVVGAIDCTHVRIQSPGGNEAERYRNRKGYFSWNVQAVCDARLRFTDIVARWPGSSHDQTIFNNSRFKARLQSGHYENSILLGDGGYGNSNFLLTPLRQPSTAAESLYNESHIRSRNCIERAFGVWKRRFPVLSLGMRLSQERSQAVIVATTVLHNLAIEERDGDPPSEVDDNNALEEN</sequence>
<dbReference type="PRINTS" id="PR02086">
    <property type="entry name" value="PUTNUCHARBI1"/>
</dbReference>
<dbReference type="GO" id="GO:0004518">
    <property type="term" value="F:nuclease activity"/>
    <property type="evidence" value="ECO:0007669"/>
    <property type="project" value="UniProtKB-KW"/>
</dbReference>
<evidence type="ECO:0000256" key="7">
    <source>
        <dbReference type="ARBA" id="ARBA00022722"/>
    </source>
</evidence>
<feature type="non-terminal residue" evidence="13">
    <location>
        <position position="1"/>
    </location>
</feature>
<comment type="cofactor">
    <cofactor evidence="1">
        <name>a divalent metal cation</name>
        <dbReference type="ChEBI" id="CHEBI:60240"/>
    </cofactor>
</comment>
<evidence type="ECO:0000256" key="2">
    <source>
        <dbReference type="ARBA" id="ARBA00004123"/>
    </source>
</evidence>
<evidence type="ECO:0000256" key="1">
    <source>
        <dbReference type="ARBA" id="ARBA00001968"/>
    </source>
</evidence>
<dbReference type="InterPro" id="IPR045249">
    <property type="entry name" value="HARBI1-like"/>
</dbReference>
<evidence type="ECO:0000256" key="8">
    <source>
        <dbReference type="ARBA" id="ARBA00022723"/>
    </source>
</evidence>